<evidence type="ECO:0000256" key="2">
    <source>
        <dbReference type="ARBA" id="ARBA00022692"/>
    </source>
</evidence>
<organism evidence="9 10">
    <name type="scientific">Amborella trichopoda</name>
    <dbReference type="NCBI Taxonomy" id="13333"/>
    <lineage>
        <taxon>Eukaryota</taxon>
        <taxon>Viridiplantae</taxon>
        <taxon>Streptophyta</taxon>
        <taxon>Embryophyta</taxon>
        <taxon>Tracheophyta</taxon>
        <taxon>Spermatophyta</taxon>
        <taxon>Magnoliopsida</taxon>
        <taxon>Amborellales</taxon>
        <taxon>Amborellaceae</taxon>
        <taxon>Amborella</taxon>
    </lineage>
</organism>
<evidence type="ECO:0000256" key="5">
    <source>
        <dbReference type="ARBA" id="ARBA00023043"/>
    </source>
</evidence>
<dbReference type="Proteomes" id="UP000017836">
    <property type="component" value="Unassembled WGS sequence"/>
</dbReference>
<name>U5D016_AMBTC</name>
<dbReference type="InterPro" id="IPR026961">
    <property type="entry name" value="PGG_dom"/>
</dbReference>
<keyword evidence="3" id="KW-0677">Repeat</keyword>
<feature type="region of interest" description="Disordered" evidence="7">
    <location>
        <begin position="126"/>
        <end position="148"/>
    </location>
</feature>
<accession>U5D016</accession>
<dbReference type="Pfam" id="PF13962">
    <property type="entry name" value="PGG"/>
    <property type="match status" value="1"/>
</dbReference>
<dbReference type="Gramene" id="ERN15555">
    <property type="protein sequence ID" value="ERN15555"/>
    <property type="gene ID" value="AMTR_s00048p00130750"/>
</dbReference>
<dbReference type="PANTHER" id="PTHR24186:SF38">
    <property type="entry name" value="ANKYRIN REPEAT FAMILY PROTEIN"/>
    <property type="match status" value="1"/>
</dbReference>
<feature type="domain" description="PGG" evidence="8">
    <location>
        <begin position="149"/>
        <end position="208"/>
    </location>
</feature>
<evidence type="ECO:0000256" key="6">
    <source>
        <dbReference type="ARBA" id="ARBA00023136"/>
    </source>
</evidence>
<evidence type="ECO:0000256" key="7">
    <source>
        <dbReference type="SAM" id="MobiDB-lite"/>
    </source>
</evidence>
<evidence type="ECO:0000256" key="1">
    <source>
        <dbReference type="ARBA" id="ARBA00004141"/>
    </source>
</evidence>
<evidence type="ECO:0000313" key="10">
    <source>
        <dbReference type="Proteomes" id="UP000017836"/>
    </source>
</evidence>
<dbReference type="EMBL" id="KI392502">
    <property type="protein sequence ID" value="ERN15555.1"/>
    <property type="molecule type" value="Genomic_DNA"/>
</dbReference>
<dbReference type="HOGENOM" id="CLU_1295940_0_0_1"/>
<evidence type="ECO:0000256" key="4">
    <source>
        <dbReference type="ARBA" id="ARBA00022989"/>
    </source>
</evidence>
<keyword evidence="2" id="KW-0812">Transmembrane</keyword>
<keyword evidence="5" id="KW-0040">ANK repeat</keyword>
<dbReference type="AlphaFoldDB" id="U5D016"/>
<dbReference type="GO" id="GO:0016020">
    <property type="term" value="C:membrane"/>
    <property type="evidence" value="ECO:0000318"/>
    <property type="project" value="GO_Central"/>
</dbReference>
<keyword evidence="6" id="KW-0472">Membrane</keyword>
<evidence type="ECO:0000313" key="9">
    <source>
        <dbReference type="EMBL" id="ERN15555.1"/>
    </source>
</evidence>
<reference evidence="10" key="1">
    <citation type="journal article" date="2013" name="Science">
        <title>The Amborella genome and the evolution of flowering plants.</title>
        <authorList>
            <consortium name="Amborella Genome Project"/>
        </authorList>
    </citation>
    <scope>NUCLEOTIDE SEQUENCE [LARGE SCALE GENOMIC DNA]</scope>
</reference>
<gene>
    <name evidence="9" type="ORF">AMTR_s00048p00130750</name>
</gene>
<protein>
    <recommendedName>
        <fullName evidence="8">PGG domain-containing protein</fullName>
    </recommendedName>
</protein>
<comment type="subcellular location">
    <subcellularLocation>
        <location evidence="1">Membrane</location>
        <topology evidence="1">Multi-pass membrane protein</topology>
    </subcellularLocation>
</comment>
<dbReference type="PANTHER" id="PTHR24186">
    <property type="entry name" value="PROTEIN PHOSPHATASE 1 REGULATORY SUBUNIT"/>
    <property type="match status" value="1"/>
</dbReference>
<evidence type="ECO:0000259" key="8">
    <source>
        <dbReference type="Pfam" id="PF13962"/>
    </source>
</evidence>
<keyword evidence="4" id="KW-1133">Transmembrane helix</keyword>
<sequence>MARFTLIGRALVGPYRTLLELSHWWAWRKKSLEVNEGLGPAVALSWDESSYAAQNGKQWFELKGLNCIRGLGAEALEQDSSNSYDMETQQVISTAGAKTSHESSSSTIIIPENNGGSANQAISLMRTSQSAGQDRKQGKKKPKHLQKQDWISKSKTTIMLVAVLIATITFQAGFTPPNKDTIPGAPITTDDEKFLQSRKQRAYHIFIFVIQWG</sequence>
<evidence type="ECO:0000256" key="3">
    <source>
        <dbReference type="ARBA" id="ARBA00022737"/>
    </source>
</evidence>
<proteinExistence type="predicted"/>
<keyword evidence="10" id="KW-1185">Reference proteome</keyword>